<feature type="signal peptide" evidence="1">
    <location>
        <begin position="1"/>
        <end position="29"/>
    </location>
</feature>
<accession>A0ABV6L650</accession>
<protein>
    <recommendedName>
        <fullName evidence="4">PE-PGRS family protein</fullName>
    </recommendedName>
</protein>
<dbReference type="SUPFAM" id="SSF101898">
    <property type="entry name" value="NHL repeat"/>
    <property type="match status" value="1"/>
</dbReference>
<dbReference type="EMBL" id="JBHLTS010000021">
    <property type="protein sequence ID" value="MFC0514935.1"/>
    <property type="molecule type" value="Genomic_DNA"/>
</dbReference>
<organism evidence="2 3">
    <name type="scientific">Mucilaginibacter angelicae</name>
    <dbReference type="NCBI Taxonomy" id="869718"/>
    <lineage>
        <taxon>Bacteria</taxon>
        <taxon>Pseudomonadati</taxon>
        <taxon>Bacteroidota</taxon>
        <taxon>Sphingobacteriia</taxon>
        <taxon>Sphingobacteriales</taxon>
        <taxon>Sphingobacteriaceae</taxon>
        <taxon>Mucilaginibacter</taxon>
    </lineage>
</organism>
<comment type="caution">
    <text evidence="2">The sequence shown here is derived from an EMBL/GenBank/DDBJ whole genome shotgun (WGS) entry which is preliminary data.</text>
</comment>
<keyword evidence="1" id="KW-0732">Signal</keyword>
<dbReference type="Proteomes" id="UP001589828">
    <property type="component" value="Unassembled WGS sequence"/>
</dbReference>
<evidence type="ECO:0000256" key="1">
    <source>
        <dbReference type="SAM" id="SignalP"/>
    </source>
</evidence>
<dbReference type="PROSITE" id="PS51257">
    <property type="entry name" value="PROKAR_LIPOPROTEIN"/>
    <property type="match status" value="1"/>
</dbReference>
<feature type="chain" id="PRO_5045336831" description="PE-PGRS family protein" evidence="1">
    <location>
        <begin position="30"/>
        <end position="331"/>
    </location>
</feature>
<evidence type="ECO:0008006" key="4">
    <source>
        <dbReference type="Google" id="ProtNLM"/>
    </source>
</evidence>
<proteinExistence type="predicted"/>
<keyword evidence="3" id="KW-1185">Reference proteome</keyword>
<reference evidence="2 3" key="1">
    <citation type="submission" date="2024-09" db="EMBL/GenBank/DDBJ databases">
        <authorList>
            <person name="Sun Q."/>
            <person name="Mori K."/>
        </authorList>
    </citation>
    <scope>NUCLEOTIDE SEQUENCE [LARGE SCALE GENOMIC DNA]</scope>
    <source>
        <strain evidence="2 3">NCAIM B.02415</strain>
    </source>
</reference>
<evidence type="ECO:0000313" key="2">
    <source>
        <dbReference type="EMBL" id="MFC0514935.1"/>
    </source>
</evidence>
<gene>
    <name evidence="2" type="ORF">ACFFGT_12025</name>
</gene>
<sequence length="331" mass="35797">MKTKFTKTGLLCFFLAASFSCKKSGNITAAVKDTTSVTPPPAVVSFPTPSYDPSSLDTTLLFNSTPVTSNLVRTDLLEISGVAASRVNPGILYIHNDSGNTNQVFLTDKNGADKGTLTLNGTGNRDWEDIAVGPGPVAGKSYVYVADIGDNKAIYQSVFIYRFIEPDLSQNTAPVNLNITAIDRIELKYPDGPKNAETLMIDPLTRDLYIASKESNTSKIYVARYPQDIASVGTMAPVVQLYFNKATGGDISADGSEILLRSNEVIWYWKLPAGAKIDAALTGKPQHAPYANNEPQGEGICFAADGSGYFTNTEVRDYLGKLATISFYKRK</sequence>
<evidence type="ECO:0000313" key="3">
    <source>
        <dbReference type="Proteomes" id="UP001589828"/>
    </source>
</evidence>
<dbReference type="RefSeq" id="WP_377022778.1">
    <property type="nucleotide sequence ID" value="NZ_JBHLTS010000021.1"/>
</dbReference>
<name>A0ABV6L650_9SPHI</name>